<dbReference type="KEGG" id="hcz:G9Q37_00525"/>
<dbReference type="RefSeq" id="WP_166223003.1">
    <property type="nucleotide sequence ID" value="NZ_CP049989.1"/>
</dbReference>
<reference evidence="1 2" key="1">
    <citation type="submission" date="2020-03" db="EMBL/GenBank/DDBJ databases">
        <title>Hydrogenophaga sp. nov. isolated from cyanobacterial mat.</title>
        <authorList>
            <person name="Thorat V."/>
            <person name="Kirdat K."/>
            <person name="Tiwarekar B."/>
            <person name="Costa E.D."/>
            <person name="Yadav A."/>
        </authorList>
    </citation>
    <scope>NUCLEOTIDE SEQUENCE [LARGE SCALE GENOMIC DNA]</scope>
    <source>
        <strain evidence="1 2">BA0156</strain>
    </source>
</reference>
<name>A0A6G8ICI3_9BURK</name>
<organism evidence="1 2">
    <name type="scientific">Hydrogenophaga crocea</name>
    <dbReference type="NCBI Taxonomy" id="2716225"/>
    <lineage>
        <taxon>Bacteria</taxon>
        <taxon>Pseudomonadati</taxon>
        <taxon>Pseudomonadota</taxon>
        <taxon>Betaproteobacteria</taxon>
        <taxon>Burkholderiales</taxon>
        <taxon>Comamonadaceae</taxon>
        <taxon>Hydrogenophaga</taxon>
    </lineage>
</organism>
<protein>
    <submittedName>
        <fullName evidence="1">Type II secretion system protein</fullName>
    </submittedName>
</protein>
<dbReference type="Proteomes" id="UP000503162">
    <property type="component" value="Chromosome"/>
</dbReference>
<evidence type="ECO:0000313" key="2">
    <source>
        <dbReference type="Proteomes" id="UP000503162"/>
    </source>
</evidence>
<dbReference type="EMBL" id="CP049989">
    <property type="protein sequence ID" value="QIM50720.1"/>
    <property type="molecule type" value="Genomic_DNA"/>
</dbReference>
<evidence type="ECO:0000313" key="1">
    <source>
        <dbReference type="EMBL" id="QIM50720.1"/>
    </source>
</evidence>
<gene>
    <name evidence="1" type="ORF">G9Q37_00525</name>
</gene>
<keyword evidence="2" id="KW-1185">Reference proteome</keyword>
<accession>A0A6G8ICI3</accession>
<dbReference type="AlphaFoldDB" id="A0A6G8ICI3"/>
<sequence length="172" mass="18914">MPAPRARRQRGMGYLLVLFAMAAIGIGLAGTGEVWRTSAQRERETELLFVGQQFRLALASYRDSSPPGTPVAPQSLDELIEDPRFPNARRHLRRLWADPMTGKAEWGLVVAGGRIVGVHSLDTREPLRSAFRARDAELAGASSYAQWIFKAAEIRQPLSDPSVSPNAPRSPP</sequence>
<proteinExistence type="predicted"/>